<dbReference type="EMBL" id="CAJNOE010000106">
    <property type="protein sequence ID" value="CAF0921108.1"/>
    <property type="molecule type" value="Genomic_DNA"/>
</dbReference>
<evidence type="ECO:0000313" key="5">
    <source>
        <dbReference type="Proteomes" id="UP000663860"/>
    </source>
</evidence>
<evidence type="ECO:0000313" key="4">
    <source>
        <dbReference type="EMBL" id="CAF3898963.1"/>
    </source>
</evidence>
<dbReference type="Proteomes" id="UP000663860">
    <property type="component" value="Unassembled WGS sequence"/>
</dbReference>
<dbReference type="Proteomes" id="UP000663868">
    <property type="component" value="Unassembled WGS sequence"/>
</dbReference>
<keyword evidence="2" id="KW-0812">Transmembrane</keyword>
<reference evidence="3" key="1">
    <citation type="submission" date="2021-02" db="EMBL/GenBank/DDBJ databases">
        <authorList>
            <person name="Nowell W R."/>
        </authorList>
    </citation>
    <scope>NUCLEOTIDE SEQUENCE</scope>
</reference>
<protein>
    <submittedName>
        <fullName evidence="3">Uncharacterized protein</fullName>
    </submittedName>
</protein>
<name>A0A814B518_9BILA</name>
<dbReference type="EMBL" id="CAJOBB010001753">
    <property type="protein sequence ID" value="CAF3898963.1"/>
    <property type="molecule type" value="Genomic_DNA"/>
</dbReference>
<keyword evidence="1" id="KW-0175">Coiled coil</keyword>
<accession>A0A814B518</accession>
<keyword evidence="2" id="KW-0472">Membrane</keyword>
<gene>
    <name evidence="3" type="ORF">IZO911_LOCUS13317</name>
    <name evidence="4" type="ORF">KXQ929_LOCUS22705</name>
</gene>
<keyword evidence="2" id="KW-1133">Transmembrane helix</keyword>
<evidence type="ECO:0000256" key="1">
    <source>
        <dbReference type="SAM" id="Coils"/>
    </source>
</evidence>
<dbReference type="AlphaFoldDB" id="A0A814B518"/>
<comment type="caution">
    <text evidence="3">The sequence shown here is derived from an EMBL/GenBank/DDBJ whole genome shotgun (WGS) entry which is preliminary data.</text>
</comment>
<evidence type="ECO:0000256" key="2">
    <source>
        <dbReference type="SAM" id="Phobius"/>
    </source>
</evidence>
<feature type="transmembrane region" description="Helical" evidence="2">
    <location>
        <begin position="52"/>
        <end position="75"/>
    </location>
</feature>
<proteinExistence type="predicted"/>
<feature type="coiled-coil region" evidence="1">
    <location>
        <begin position="348"/>
        <end position="401"/>
    </location>
</feature>
<evidence type="ECO:0000313" key="3">
    <source>
        <dbReference type="EMBL" id="CAF0921108.1"/>
    </source>
</evidence>
<sequence>MIWICDECKKDKHKKCRDRIICDCPCNINGTADKIQKATAIVGGAGLAVGGLALTICTGGIGAVLIGGAMLGAGVSSTFHGAEKAIKKQRIDGTMFVADVAFGAVTGVATGGMGAIGETVATNVVKQGVKEVAKVGAKKLAVRAATGVVTGVATKAIDEVKQCSTTDKKWSDYGKSFDKNGNKNGTAAAWVTGALVGGLGGASTHISSNLTKEVSNGVAKSVTRIAVSGTTAALSDATVQGATIITGNQDHYDVKRTIKSATASTIMATAQEGTKNAIYNINGGKNNMLIHKPNKEAMENIPEQGRQEAIKESDKLNKLPQNVLNDGRTTAKIRTDLNDVHETQKTIIQNYDAQIEEVRILKQDAQKVGNINQIKEYSSKYQQLKSDRKIAGQDLTRIEQKIGQNPPYYMDDQSHAHFLDKNKFGQVSVDINKPNPTERGQNRVIFDRGVDSKGQNVFLYSDHTFAHDYENTRGFGKGDCYKNYTTHTNIIKATNEITNIFMCNDASKIKEEEEKT</sequence>
<organism evidence="3 5">
    <name type="scientific">Adineta steineri</name>
    <dbReference type="NCBI Taxonomy" id="433720"/>
    <lineage>
        <taxon>Eukaryota</taxon>
        <taxon>Metazoa</taxon>
        <taxon>Spiralia</taxon>
        <taxon>Gnathifera</taxon>
        <taxon>Rotifera</taxon>
        <taxon>Eurotatoria</taxon>
        <taxon>Bdelloidea</taxon>
        <taxon>Adinetida</taxon>
        <taxon>Adinetidae</taxon>
        <taxon>Adineta</taxon>
    </lineage>
</organism>